<dbReference type="GO" id="GO:0003677">
    <property type="term" value="F:DNA binding"/>
    <property type="evidence" value="ECO:0007669"/>
    <property type="project" value="UniProtKB-KW"/>
</dbReference>
<dbReference type="GO" id="GO:0005634">
    <property type="term" value="C:nucleus"/>
    <property type="evidence" value="ECO:0007669"/>
    <property type="project" value="UniProtKB-SubCell"/>
</dbReference>
<evidence type="ECO:0000256" key="5">
    <source>
        <dbReference type="ARBA" id="ARBA00023242"/>
    </source>
</evidence>
<dbReference type="PANTHER" id="PTHR31391">
    <property type="entry name" value="B3 DOMAIN-CONTAINING PROTEIN OS11G0197600-RELATED"/>
    <property type="match status" value="1"/>
</dbReference>
<dbReference type="InterPro" id="IPR044837">
    <property type="entry name" value="REM16-like"/>
</dbReference>
<reference evidence="8" key="1">
    <citation type="journal article" date="2023" name="Mol. Ecol. Resour.">
        <title>Chromosome-level genome assembly of a triploid poplar Populus alba 'Berolinensis'.</title>
        <authorList>
            <person name="Chen S."/>
            <person name="Yu Y."/>
            <person name="Wang X."/>
            <person name="Wang S."/>
            <person name="Zhang T."/>
            <person name="Zhou Y."/>
            <person name="He R."/>
            <person name="Meng N."/>
            <person name="Wang Y."/>
            <person name="Liu W."/>
            <person name="Liu Z."/>
            <person name="Liu J."/>
            <person name="Guo Q."/>
            <person name="Huang H."/>
            <person name="Sederoff R.R."/>
            <person name="Wang G."/>
            <person name="Qu G."/>
            <person name="Chen S."/>
        </authorList>
    </citation>
    <scope>NUCLEOTIDE SEQUENCE</scope>
    <source>
        <strain evidence="8">SC-2020</strain>
    </source>
</reference>
<accession>A0AAD6MGZ9</accession>
<dbReference type="Gene3D" id="2.40.330.10">
    <property type="entry name" value="DNA-binding pseudobarrel domain"/>
    <property type="match status" value="1"/>
</dbReference>
<organism evidence="8 9">
    <name type="scientific">Populus alba x Populus x berolinensis</name>
    <dbReference type="NCBI Taxonomy" id="444605"/>
    <lineage>
        <taxon>Eukaryota</taxon>
        <taxon>Viridiplantae</taxon>
        <taxon>Streptophyta</taxon>
        <taxon>Embryophyta</taxon>
        <taxon>Tracheophyta</taxon>
        <taxon>Spermatophyta</taxon>
        <taxon>Magnoliopsida</taxon>
        <taxon>eudicotyledons</taxon>
        <taxon>Gunneridae</taxon>
        <taxon>Pentapetalae</taxon>
        <taxon>rosids</taxon>
        <taxon>fabids</taxon>
        <taxon>Malpighiales</taxon>
        <taxon>Salicaceae</taxon>
        <taxon>Saliceae</taxon>
        <taxon>Populus</taxon>
    </lineage>
</organism>
<comment type="caution">
    <text evidence="8">The sequence shown here is derived from an EMBL/GenBank/DDBJ whole genome shotgun (WGS) entry which is preliminary data.</text>
</comment>
<keyword evidence="3" id="KW-0238">DNA-binding</keyword>
<evidence type="ECO:0000313" key="8">
    <source>
        <dbReference type="EMBL" id="KAJ6985363.1"/>
    </source>
</evidence>
<evidence type="ECO:0000313" key="9">
    <source>
        <dbReference type="Proteomes" id="UP001164929"/>
    </source>
</evidence>
<dbReference type="PROSITE" id="PS50863">
    <property type="entry name" value="B3"/>
    <property type="match status" value="1"/>
</dbReference>
<feature type="coiled-coil region" evidence="6">
    <location>
        <begin position="445"/>
        <end position="486"/>
    </location>
</feature>
<evidence type="ECO:0000256" key="3">
    <source>
        <dbReference type="ARBA" id="ARBA00023125"/>
    </source>
</evidence>
<comment type="subcellular location">
    <subcellularLocation>
        <location evidence="1">Nucleus</location>
    </subcellularLocation>
</comment>
<dbReference type="InterPro" id="IPR003340">
    <property type="entry name" value="B3_DNA-bd"/>
</dbReference>
<dbReference type="EMBL" id="JAQIZT010000009">
    <property type="protein sequence ID" value="KAJ6985363.1"/>
    <property type="molecule type" value="Genomic_DNA"/>
</dbReference>
<proteinExistence type="predicted"/>
<feature type="domain" description="TF-B3" evidence="7">
    <location>
        <begin position="136"/>
        <end position="210"/>
    </location>
</feature>
<dbReference type="InterPro" id="IPR015300">
    <property type="entry name" value="DNA-bd_pseudobarrel_sf"/>
</dbReference>
<dbReference type="SUPFAM" id="SSF101936">
    <property type="entry name" value="DNA-binding pseudobarrel domain"/>
    <property type="match status" value="1"/>
</dbReference>
<keyword evidence="9" id="KW-1185">Reference proteome</keyword>
<keyword evidence="5" id="KW-0539">Nucleus</keyword>
<protein>
    <submittedName>
        <fullName evidence="8">B3 domain-containing protein</fullName>
    </submittedName>
</protein>
<dbReference type="Pfam" id="PF02362">
    <property type="entry name" value="B3"/>
    <property type="match status" value="1"/>
</dbReference>
<evidence type="ECO:0000259" key="7">
    <source>
        <dbReference type="PROSITE" id="PS50863"/>
    </source>
</evidence>
<sequence length="509" mass="57611">MEILKENAEKHELMFQEAILTDRIGCRSLLHARRICHEKRGRAPKVNEIKKVPSNVSVKSESHTSKRAKIDDLYDNEEVKSDVMMRAKEIQSNLSPELPSIIKHMLPSNVTRVFWLFMIFDSPSDLNGHLFGWKHFPKSFCEAYLPKEDTMVVLEDERGKSYETKYLARKVGLSAGWRGFSIDHKIMEGDVLIFHLVEPAKFKVYIVRVNDSEEVDGALALLKLEAGVKQMGPIGSSEEVDGALGLLKLEAAIKQMTPINEAVHVEKLSKVSEEMEDLDFEHLSHDNPEKNCEKNVKMTCLTTFGPISDLYEYESEDLGSETTDGVRLSKSAVDFKEVKCFEDFDILANGLVINSELSKHLQTKYYELCCSQNSLLHDHLLDGLNCKLVVGMLSETINIADAIRASKLTTSLESFAIWEKTLKAFEGLGMNVGFLLARLGQLMHLSAKSKRYEEATLQRVNAKEEMKTLEAKLLEVKDTINRLGVEIEKLVVDSENLELKFQEVAKAPW</sequence>
<keyword evidence="6" id="KW-0175">Coiled coil</keyword>
<dbReference type="Proteomes" id="UP001164929">
    <property type="component" value="Chromosome 9"/>
</dbReference>
<evidence type="ECO:0000256" key="4">
    <source>
        <dbReference type="ARBA" id="ARBA00023163"/>
    </source>
</evidence>
<keyword evidence="2" id="KW-0805">Transcription regulation</keyword>
<gene>
    <name evidence="8" type="ORF">NC653_023352</name>
</gene>
<evidence type="ECO:0000256" key="2">
    <source>
        <dbReference type="ARBA" id="ARBA00023015"/>
    </source>
</evidence>
<evidence type="ECO:0000256" key="1">
    <source>
        <dbReference type="ARBA" id="ARBA00004123"/>
    </source>
</evidence>
<keyword evidence="4" id="KW-0804">Transcription</keyword>
<name>A0AAD6MGZ9_9ROSI</name>
<dbReference type="SMART" id="SM01019">
    <property type="entry name" value="B3"/>
    <property type="match status" value="1"/>
</dbReference>
<dbReference type="CDD" id="cd10017">
    <property type="entry name" value="B3_DNA"/>
    <property type="match status" value="1"/>
</dbReference>
<dbReference type="PANTHER" id="PTHR31391:SF101">
    <property type="entry name" value="B3 DOMAIN-CONTAINING PROTEIN OS01G0234100"/>
    <property type="match status" value="1"/>
</dbReference>
<evidence type="ECO:0000256" key="6">
    <source>
        <dbReference type="SAM" id="Coils"/>
    </source>
</evidence>
<dbReference type="AlphaFoldDB" id="A0AAD6MGZ9"/>